<name>A0A5C1QP58_9SPIO</name>
<evidence type="ECO:0000259" key="2">
    <source>
        <dbReference type="Pfam" id="PF07331"/>
    </source>
</evidence>
<dbReference type="RefSeq" id="WP_149486859.1">
    <property type="nucleotide sequence ID" value="NZ_CP036150.1"/>
</dbReference>
<keyword evidence="1" id="KW-1133">Transmembrane helix</keyword>
<dbReference type="KEGG" id="ock:EXM22_12570"/>
<keyword evidence="4" id="KW-1185">Reference proteome</keyword>
<accession>A0A5C1QP58</accession>
<keyword evidence="1" id="KW-0812">Transmembrane</keyword>
<gene>
    <name evidence="3" type="ORF">EXM22_12570</name>
</gene>
<evidence type="ECO:0000313" key="3">
    <source>
        <dbReference type="EMBL" id="QEN08780.1"/>
    </source>
</evidence>
<feature type="transmembrane region" description="Helical" evidence="1">
    <location>
        <begin position="75"/>
        <end position="106"/>
    </location>
</feature>
<feature type="transmembrane region" description="Helical" evidence="1">
    <location>
        <begin position="35"/>
        <end position="54"/>
    </location>
</feature>
<protein>
    <recommendedName>
        <fullName evidence="2">DUF1468 domain-containing protein</fullName>
    </recommendedName>
</protein>
<reference evidence="3 4" key="1">
    <citation type="submission" date="2019-02" db="EMBL/GenBank/DDBJ databases">
        <title>Complete Genome Sequence and Methylome Analysis of free living Spirochaetas.</title>
        <authorList>
            <person name="Fomenkov A."/>
            <person name="Dubinina G."/>
            <person name="Leshcheva N."/>
            <person name="Mikheeva N."/>
            <person name="Grabovich M."/>
            <person name="Vincze T."/>
            <person name="Roberts R.J."/>
        </authorList>
    </citation>
    <scope>NUCLEOTIDE SEQUENCE [LARGE SCALE GENOMIC DNA]</scope>
    <source>
        <strain evidence="3 4">K2</strain>
    </source>
</reference>
<feature type="transmembrane region" description="Helical" evidence="1">
    <location>
        <begin position="118"/>
        <end position="138"/>
    </location>
</feature>
<proteinExistence type="predicted"/>
<evidence type="ECO:0000313" key="4">
    <source>
        <dbReference type="Proteomes" id="UP000324209"/>
    </source>
</evidence>
<keyword evidence="1" id="KW-0472">Membrane</keyword>
<sequence length="143" mass="15761">MVNKKPGELALAAFFVFLGIVLYISALGFPERAQTSTAVYVKFVGAGMAILSAVDFSMTLKKKSGKVELFTNKTYFFGLVGLMLAYMILLMLNVGFMIATIPFLAATSLLLGYRNWKIMAASFVGILLSTYLVFFRMLQVPMP</sequence>
<evidence type="ECO:0000256" key="1">
    <source>
        <dbReference type="SAM" id="Phobius"/>
    </source>
</evidence>
<feature type="transmembrane region" description="Helical" evidence="1">
    <location>
        <begin position="9"/>
        <end position="29"/>
    </location>
</feature>
<dbReference type="Proteomes" id="UP000324209">
    <property type="component" value="Chromosome"/>
</dbReference>
<organism evidence="3 4">
    <name type="scientific">Oceanispirochaeta crateris</name>
    <dbReference type="NCBI Taxonomy" id="2518645"/>
    <lineage>
        <taxon>Bacteria</taxon>
        <taxon>Pseudomonadati</taxon>
        <taxon>Spirochaetota</taxon>
        <taxon>Spirochaetia</taxon>
        <taxon>Spirochaetales</taxon>
        <taxon>Spirochaetaceae</taxon>
        <taxon>Oceanispirochaeta</taxon>
    </lineage>
</organism>
<dbReference type="InterPro" id="IPR009936">
    <property type="entry name" value="DUF1468"/>
</dbReference>
<dbReference type="Pfam" id="PF07331">
    <property type="entry name" value="TctB"/>
    <property type="match status" value="1"/>
</dbReference>
<dbReference type="EMBL" id="CP036150">
    <property type="protein sequence ID" value="QEN08780.1"/>
    <property type="molecule type" value="Genomic_DNA"/>
</dbReference>
<dbReference type="AlphaFoldDB" id="A0A5C1QP58"/>
<feature type="domain" description="DUF1468" evidence="2">
    <location>
        <begin position="11"/>
        <end position="143"/>
    </location>
</feature>
<dbReference type="OrthoDB" id="7852677at2"/>